<reference evidence="1" key="1">
    <citation type="journal article" date="2021" name="Environ. Microbiol.">
        <title>Gene family expansions and transcriptome signatures uncover fungal adaptations to wood decay.</title>
        <authorList>
            <person name="Hage H."/>
            <person name="Miyauchi S."/>
            <person name="Viragh M."/>
            <person name="Drula E."/>
            <person name="Min B."/>
            <person name="Chaduli D."/>
            <person name="Navarro D."/>
            <person name="Favel A."/>
            <person name="Norest M."/>
            <person name="Lesage-Meessen L."/>
            <person name="Balint B."/>
            <person name="Merenyi Z."/>
            <person name="de Eugenio L."/>
            <person name="Morin E."/>
            <person name="Martinez A.T."/>
            <person name="Baldrian P."/>
            <person name="Stursova M."/>
            <person name="Martinez M.J."/>
            <person name="Novotny C."/>
            <person name="Magnuson J.K."/>
            <person name="Spatafora J.W."/>
            <person name="Maurice S."/>
            <person name="Pangilinan J."/>
            <person name="Andreopoulos W."/>
            <person name="LaButti K."/>
            <person name="Hundley H."/>
            <person name="Na H."/>
            <person name="Kuo A."/>
            <person name="Barry K."/>
            <person name="Lipzen A."/>
            <person name="Henrissat B."/>
            <person name="Riley R."/>
            <person name="Ahrendt S."/>
            <person name="Nagy L.G."/>
            <person name="Grigoriev I.V."/>
            <person name="Martin F."/>
            <person name="Rosso M.N."/>
        </authorList>
    </citation>
    <scope>NUCLEOTIDE SEQUENCE</scope>
    <source>
        <strain evidence="1">CBS 384.51</strain>
    </source>
</reference>
<name>A0ACB8ULN5_9APHY</name>
<dbReference type="Proteomes" id="UP001055072">
    <property type="component" value="Unassembled WGS sequence"/>
</dbReference>
<proteinExistence type="predicted"/>
<protein>
    <submittedName>
        <fullName evidence="1">Uncharacterized protein</fullName>
    </submittedName>
</protein>
<sequence length="407" mass="45218">MQDKSNDDHLRRTACRDFTRGQCYHPDCRFSHSILDCSRLIRLVRHIYVEHASLRAHLKLEYNAAIPSDVSYGAAGGMWSLSVQGGKSSRTVETENPVEAFKAIETQLNMAAATEDANISYTICNARCCTKSSACLDRHDLFDARRIEVIGKKLQSVGYTAEDSNVSVVYRYGNSIDSSQWHVTFSLVQDSNFRTEHVFADATLSAAVTVAEQCLSNIPTPDIVSVRTRRNVSAGDIRDATIRLRGDGDSPPSYDATMSTDLPHYNSVPESPYSSRSMHSIRAPSWTTSSTSPTSSDSLGYSTDVAVTSAIRPNLSFTCTRNRGHISSVTSSERRPLLQHDHSVHITYNAISHPRRDFRRSSPELWNRRSQDESTPLVLQFMALVMLSAISWVIIVVITLPCTEATC</sequence>
<keyword evidence="2" id="KW-1185">Reference proteome</keyword>
<accession>A0ACB8ULN5</accession>
<organism evidence="1 2">
    <name type="scientific">Irpex rosettiformis</name>
    <dbReference type="NCBI Taxonomy" id="378272"/>
    <lineage>
        <taxon>Eukaryota</taxon>
        <taxon>Fungi</taxon>
        <taxon>Dikarya</taxon>
        <taxon>Basidiomycota</taxon>
        <taxon>Agaricomycotina</taxon>
        <taxon>Agaricomycetes</taxon>
        <taxon>Polyporales</taxon>
        <taxon>Irpicaceae</taxon>
        <taxon>Irpex</taxon>
    </lineage>
</organism>
<evidence type="ECO:0000313" key="1">
    <source>
        <dbReference type="EMBL" id="KAI0095126.1"/>
    </source>
</evidence>
<evidence type="ECO:0000313" key="2">
    <source>
        <dbReference type="Proteomes" id="UP001055072"/>
    </source>
</evidence>
<dbReference type="EMBL" id="MU274900">
    <property type="protein sequence ID" value="KAI0095126.1"/>
    <property type="molecule type" value="Genomic_DNA"/>
</dbReference>
<comment type="caution">
    <text evidence="1">The sequence shown here is derived from an EMBL/GenBank/DDBJ whole genome shotgun (WGS) entry which is preliminary data.</text>
</comment>
<gene>
    <name evidence="1" type="ORF">BDY19DRAFT_988892</name>
</gene>